<keyword evidence="3" id="KW-1185">Reference proteome</keyword>
<dbReference type="EMBL" id="CP032487">
    <property type="protein sequence ID" value="QAX81280.1"/>
    <property type="molecule type" value="Genomic_DNA"/>
</dbReference>
<protein>
    <submittedName>
        <fullName evidence="2">Phage holin, lambda family</fullName>
    </submittedName>
</protein>
<feature type="transmembrane region" description="Helical" evidence="1">
    <location>
        <begin position="66"/>
        <end position="86"/>
    </location>
</feature>
<keyword evidence="1" id="KW-1133">Transmembrane helix</keyword>
<reference evidence="3" key="1">
    <citation type="submission" date="2018-09" db="EMBL/GenBank/DDBJ databases">
        <title>Yersinia hibernicus sp. nov.</title>
        <authorList>
            <person name="Nguyen S.V."/>
            <person name="Mundanda D.M."/>
            <person name="Anes J."/>
            <person name="Fanning S."/>
        </authorList>
    </citation>
    <scope>NUCLEOTIDE SEQUENCE [LARGE SCALE GENOMIC DNA]</scope>
    <source>
        <strain evidence="3">CFS1934</strain>
    </source>
</reference>
<dbReference type="NCBIfam" id="TIGR01594">
    <property type="entry name" value="holin_lambda"/>
    <property type="match status" value="1"/>
</dbReference>
<evidence type="ECO:0000313" key="3">
    <source>
        <dbReference type="Proteomes" id="UP000288804"/>
    </source>
</evidence>
<dbReference type="Pfam" id="PF05106">
    <property type="entry name" value="Phage_holin_3_1"/>
    <property type="match status" value="1"/>
</dbReference>
<sequence>MSQSLYLSLPNLKDMGYGAIAGIIALLRGRYNGKPFKLCFFDALICSFIAFSVRDLLVFMGVTTDLSYISSVAIGYMGTDYISILVRWRIEERNIKNNIGKKDDK</sequence>
<organism evidence="2 3">
    <name type="scientific">Yersinia hibernica</name>
    <dbReference type="NCBI Taxonomy" id="2339259"/>
    <lineage>
        <taxon>Bacteria</taxon>
        <taxon>Pseudomonadati</taxon>
        <taxon>Pseudomonadota</taxon>
        <taxon>Gammaproteobacteria</taxon>
        <taxon>Enterobacterales</taxon>
        <taxon>Yersiniaceae</taxon>
        <taxon>Yersinia</taxon>
    </lineage>
</organism>
<keyword evidence="1" id="KW-0812">Transmembrane</keyword>
<evidence type="ECO:0000313" key="2">
    <source>
        <dbReference type="EMBL" id="QAX81280.1"/>
    </source>
</evidence>
<dbReference type="InterPro" id="IPR006481">
    <property type="entry name" value="Phage_lambda_GpS_holin"/>
</dbReference>
<evidence type="ECO:0000256" key="1">
    <source>
        <dbReference type="SAM" id="Phobius"/>
    </source>
</evidence>
<gene>
    <name evidence="2" type="ORF">D5F51_19735</name>
</gene>
<accession>A0ABX5R6L2</accession>
<feature type="transmembrane region" description="Helical" evidence="1">
    <location>
        <begin position="38"/>
        <end position="60"/>
    </location>
</feature>
<dbReference type="Proteomes" id="UP000288804">
    <property type="component" value="Chromosome"/>
</dbReference>
<keyword evidence="1" id="KW-0472">Membrane</keyword>
<name>A0ABX5R6L2_9GAMM</name>
<feature type="transmembrane region" description="Helical" evidence="1">
    <location>
        <begin position="15"/>
        <end position="31"/>
    </location>
</feature>
<proteinExistence type="predicted"/>